<protein>
    <submittedName>
        <fullName evidence="1">Nucleoredoxin</fullName>
    </submittedName>
</protein>
<keyword evidence="2" id="KW-1185">Reference proteome</keyword>
<name>A0ACB9SIT4_HOLOL</name>
<dbReference type="Proteomes" id="UP001056778">
    <property type="component" value="Chromosome 9"/>
</dbReference>
<reference evidence="1" key="1">
    <citation type="submission" date="2022-04" db="EMBL/GenBank/DDBJ databases">
        <title>Chromosome-scale genome assembly of Holotrichia oblita Faldermann.</title>
        <authorList>
            <person name="Rongchong L."/>
        </authorList>
    </citation>
    <scope>NUCLEOTIDE SEQUENCE</scope>
    <source>
        <strain evidence="1">81SQS9</strain>
    </source>
</reference>
<proteinExistence type="predicted"/>
<comment type="caution">
    <text evidence="1">The sequence shown here is derived from an EMBL/GenBank/DDBJ whole genome shotgun (WGS) entry which is preliminary data.</text>
</comment>
<accession>A0ACB9SIT4</accession>
<evidence type="ECO:0000313" key="2">
    <source>
        <dbReference type="Proteomes" id="UP001056778"/>
    </source>
</evidence>
<organism evidence="1 2">
    <name type="scientific">Holotrichia oblita</name>
    <name type="common">Chafer beetle</name>
    <dbReference type="NCBI Taxonomy" id="644536"/>
    <lineage>
        <taxon>Eukaryota</taxon>
        <taxon>Metazoa</taxon>
        <taxon>Ecdysozoa</taxon>
        <taxon>Arthropoda</taxon>
        <taxon>Hexapoda</taxon>
        <taxon>Insecta</taxon>
        <taxon>Pterygota</taxon>
        <taxon>Neoptera</taxon>
        <taxon>Endopterygota</taxon>
        <taxon>Coleoptera</taxon>
        <taxon>Polyphaga</taxon>
        <taxon>Scarabaeiformia</taxon>
        <taxon>Scarabaeidae</taxon>
        <taxon>Melolonthinae</taxon>
        <taxon>Holotrichia</taxon>
    </lineage>
</organism>
<evidence type="ECO:0000313" key="1">
    <source>
        <dbReference type="EMBL" id="KAI4455007.1"/>
    </source>
</evidence>
<gene>
    <name evidence="1" type="ORF">MML48_9g00003304</name>
</gene>
<dbReference type="EMBL" id="CM043023">
    <property type="protein sequence ID" value="KAI4455007.1"/>
    <property type="molecule type" value="Genomic_DNA"/>
</dbReference>
<sequence>MQMLFYRSQDTDQYIERMPWLCIPWQQADVRTELSDLYNICFVSTLVLLDSNGHVITMDGKAELTADPLAQNFPWKPRSVNILLEKHISNLRPAIVLIVGNEEAELQFGGNVLRPAADNYFKKHNIDFNCPREELFSYQEDHYIQFFVMMESDGALLWDYLEMNGVVPRLIGTDRWVFMEQGAEINVESVRDFVEKFERGSLIF</sequence>